<accession>A0AA38FQT5</accession>
<gene>
    <name evidence="1" type="ORF">KI387_036416</name>
</gene>
<evidence type="ECO:0000313" key="1">
    <source>
        <dbReference type="EMBL" id="KAH9308505.1"/>
    </source>
</evidence>
<evidence type="ECO:0000313" key="2">
    <source>
        <dbReference type="Proteomes" id="UP000824469"/>
    </source>
</evidence>
<comment type="caution">
    <text evidence="1">The sequence shown here is derived from an EMBL/GenBank/DDBJ whole genome shotgun (WGS) entry which is preliminary data.</text>
</comment>
<dbReference type="AlphaFoldDB" id="A0AA38FQT5"/>
<reference evidence="1 2" key="1">
    <citation type="journal article" date="2021" name="Nat. Plants">
        <title>The Taxus genome provides insights into paclitaxel biosynthesis.</title>
        <authorList>
            <person name="Xiong X."/>
            <person name="Gou J."/>
            <person name="Liao Q."/>
            <person name="Li Y."/>
            <person name="Zhou Q."/>
            <person name="Bi G."/>
            <person name="Li C."/>
            <person name="Du R."/>
            <person name="Wang X."/>
            <person name="Sun T."/>
            <person name="Guo L."/>
            <person name="Liang H."/>
            <person name="Lu P."/>
            <person name="Wu Y."/>
            <person name="Zhang Z."/>
            <person name="Ro D.K."/>
            <person name="Shang Y."/>
            <person name="Huang S."/>
            <person name="Yan J."/>
        </authorList>
    </citation>
    <scope>NUCLEOTIDE SEQUENCE [LARGE SCALE GENOMIC DNA]</scope>
    <source>
        <strain evidence="1">Ta-2019</strain>
    </source>
</reference>
<organism evidence="1 2">
    <name type="scientific">Taxus chinensis</name>
    <name type="common">Chinese yew</name>
    <name type="synonym">Taxus wallichiana var. chinensis</name>
    <dbReference type="NCBI Taxonomy" id="29808"/>
    <lineage>
        <taxon>Eukaryota</taxon>
        <taxon>Viridiplantae</taxon>
        <taxon>Streptophyta</taxon>
        <taxon>Embryophyta</taxon>
        <taxon>Tracheophyta</taxon>
        <taxon>Spermatophyta</taxon>
        <taxon>Pinopsida</taxon>
        <taxon>Pinidae</taxon>
        <taxon>Conifers II</taxon>
        <taxon>Cupressales</taxon>
        <taxon>Taxaceae</taxon>
        <taxon>Taxus</taxon>
    </lineage>
</organism>
<proteinExistence type="predicted"/>
<sequence length="834" mass="93883">DKEAEVINIFEEYSILPQDVKENFPFMDYMDMHPSIGYKTEQARKESHTIASKWLIHGRNKESSHMDDTTLHESALVSLSSNEVCKNLYDEFDRHADVFTPSLQEVSLEAFTLEASIEHVSVLDNNAMDSLGDDCNESMKEENSEFSVDGVDDFVDDIHSGPATHELSLMGVEDIHISSFVMSSIYYDMAAPYLLIGDFIFIDLSGINSCPTWNSMSFSTFAGFTSAFGRYWSMENSIQEEQTSQNADWVVRDTPSLLLQQYYHDDIKPIMNQNTQNLMQRSQGIMELENDEAPRDSLVSTQLALQDSESHVDELCLELSLARYSLCISETQSSMAAKAHVEDSSMSSSSIHIQDTGAVPCALERHEESVRERYMIEFSISFSLWVGDRHVGNSIPMSSSWVLPPTSLIDGCPPLLVGVLSGDTLRAAAVGMERSDWDGHFGIRGWSNDDFFLSLGSRDTFCSIMDMIHRLQGAVLIYASSLSDVSICFYAPSLGIFHICRGPFSVDWFVDDIDTSVMAVSSGVIGDMSTRLYFGTLETDLGQFYQKELGFSRTCTLDFGIDPVSFQIVDGIHDDILLTPERETGHLQLLCGRGLDEVAARSTHPIVSCESSSGDGSMGWNTPDYSSIPLAQSGEFHLDCIMRCAYHFSFSPHVQDLMMTLMTQRGGLNKGCSDSLWYDMLQISNDESKLFSPDSCSQKLEIEVWLDRTLGGIRVAQRKSVGVEGLPVYPVMIFEVDQHSTWSWHYGVDLQDWDLGIPLLAGWFHWLTEFDSLLGSNCILRLWDCTCSRIIWDPGVVALFMSKLHKFYFADFEQFSTVHLKPFKRFRLIWDLSV</sequence>
<feature type="non-terminal residue" evidence="1">
    <location>
        <position position="1"/>
    </location>
</feature>
<keyword evidence="2" id="KW-1185">Reference proteome</keyword>
<dbReference type="EMBL" id="JAHRHJ020000007">
    <property type="protein sequence ID" value="KAH9308505.1"/>
    <property type="molecule type" value="Genomic_DNA"/>
</dbReference>
<protein>
    <submittedName>
        <fullName evidence="1">Uncharacterized protein</fullName>
    </submittedName>
</protein>
<dbReference type="Proteomes" id="UP000824469">
    <property type="component" value="Unassembled WGS sequence"/>
</dbReference>
<name>A0AA38FQT5_TAXCH</name>
<feature type="non-terminal residue" evidence="1">
    <location>
        <position position="834"/>
    </location>
</feature>